<gene>
    <name evidence="2" type="ORF">V0288_12520</name>
</gene>
<comment type="caution">
    <text evidence="2">The sequence shown here is derived from an EMBL/GenBank/DDBJ whole genome shotgun (WGS) entry which is preliminary data.</text>
</comment>
<keyword evidence="1" id="KW-1133">Transmembrane helix</keyword>
<keyword evidence="1" id="KW-0812">Transmembrane</keyword>
<organism evidence="2 3">
    <name type="scientific">Pannus brasiliensis CCIBt3594</name>
    <dbReference type="NCBI Taxonomy" id="1427578"/>
    <lineage>
        <taxon>Bacteria</taxon>
        <taxon>Bacillati</taxon>
        <taxon>Cyanobacteriota</taxon>
        <taxon>Cyanophyceae</taxon>
        <taxon>Oscillatoriophycideae</taxon>
        <taxon>Chroococcales</taxon>
        <taxon>Microcystaceae</taxon>
        <taxon>Pannus</taxon>
    </lineage>
</organism>
<dbReference type="RefSeq" id="WP_332865426.1">
    <property type="nucleotide sequence ID" value="NZ_JBAFSM010000021.1"/>
</dbReference>
<evidence type="ECO:0000256" key="1">
    <source>
        <dbReference type="SAM" id="Phobius"/>
    </source>
</evidence>
<keyword evidence="1" id="KW-0472">Membrane</keyword>
<name>A0AAW9QSC7_9CHRO</name>
<proteinExistence type="predicted"/>
<evidence type="ECO:0000313" key="2">
    <source>
        <dbReference type="EMBL" id="MEG3437944.1"/>
    </source>
</evidence>
<dbReference type="EMBL" id="JBAFSM010000021">
    <property type="protein sequence ID" value="MEG3437944.1"/>
    <property type="molecule type" value="Genomic_DNA"/>
</dbReference>
<protein>
    <recommendedName>
        <fullName evidence="4">DUF3137 domain-containing protein</fullName>
    </recommendedName>
</protein>
<keyword evidence="3" id="KW-1185">Reference proteome</keyword>
<evidence type="ECO:0008006" key="4">
    <source>
        <dbReference type="Google" id="ProtNLM"/>
    </source>
</evidence>
<sequence length="242" mass="28212">MQGFLVISLVIIVIAGFVGFVIYVNKKRREDLQALARQLNLHFFFDGEENLGLFLANFDFFTQGRNRQIRNLIRGNITRQGKTYSISIFDYTYTIGHPDNTDTFVQTVLFFYDESLNVPTFSLRPEHIFDKLGNVFGFEDINFAEFPDFSQRYRLQSNQEGEVRSLFQANLIKFYEKHKICTEARGSYVLIFPAGDSMNRSRRVRVEGTRTFTESRLLPPEEIRSYLNIGVQLLKLLNQTRA</sequence>
<feature type="transmembrane region" description="Helical" evidence="1">
    <location>
        <begin position="6"/>
        <end position="24"/>
    </location>
</feature>
<reference evidence="2 3" key="1">
    <citation type="submission" date="2024-01" db="EMBL/GenBank/DDBJ databases">
        <title>Genomic insights into the taxonomy and metabolism of the cyanobacterium Pannus brasiliensis CCIBt3594.</title>
        <authorList>
            <person name="Machado M."/>
            <person name="Botero N.B."/>
            <person name="Andreote A.P.D."/>
            <person name="Feitosa A.M.T."/>
            <person name="Popin R."/>
            <person name="Sivonen K."/>
            <person name="Fiore M.F."/>
        </authorList>
    </citation>
    <scope>NUCLEOTIDE SEQUENCE [LARGE SCALE GENOMIC DNA]</scope>
    <source>
        <strain evidence="2 3">CCIBt3594</strain>
    </source>
</reference>
<evidence type="ECO:0000313" key="3">
    <source>
        <dbReference type="Proteomes" id="UP001328733"/>
    </source>
</evidence>
<dbReference type="Proteomes" id="UP001328733">
    <property type="component" value="Unassembled WGS sequence"/>
</dbReference>
<dbReference type="AlphaFoldDB" id="A0AAW9QSC7"/>
<accession>A0AAW9QSC7</accession>